<dbReference type="PANTHER" id="PTHR45528">
    <property type="entry name" value="SENSOR HISTIDINE KINASE CPXA"/>
    <property type="match status" value="1"/>
</dbReference>
<feature type="transmembrane region" description="Helical" evidence="14">
    <location>
        <begin position="29"/>
        <end position="50"/>
    </location>
</feature>
<evidence type="ECO:0000256" key="8">
    <source>
        <dbReference type="ARBA" id="ARBA00022741"/>
    </source>
</evidence>
<dbReference type="InterPro" id="IPR036097">
    <property type="entry name" value="HisK_dim/P_sf"/>
</dbReference>
<keyword evidence="8" id="KW-0547">Nucleotide-binding</keyword>
<comment type="subcellular location">
    <subcellularLocation>
        <location evidence="2">Cell membrane</location>
        <topology evidence="2">Multi-pass membrane protein</topology>
    </subcellularLocation>
</comment>
<proteinExistence type="predicted"/>
<evidence type="ECO:0000256" key="12">
    <source>
        <dbReference type="ARBA" id="ARBA00023012"/>
    </source>
</evidence>
<dbReference type="SMART" id="SM00387">
    <property type="entry name" value="HATPase_c"/>
    <property type="match status" value="1"/>
</dbReference>
<dbReference type="PRINTS" id="PR00344">
    <property type="entry name" value="BCTRLSENSOR"/>
</dbReference>
<keyword evidence="7 14" id="KW-0812">Transmembrane</keyword>
<dbReference type="InterPro" id="IPR036890">
    <property type="entry name" value="HATPase_C_sf"/>
</dbReference>
<gene>
    <name evidence="17" type="ORF">JCM16774_0449</name>
</gene>
<dbReference type="EMBL" id="AP019822">
    <property type="protein sequence ID" value="BBM35524.1"/>
    <property type="molecule type" value="Genomic_DNA"/>
</dbReference>
<dbReference type="Pfam" id="PF00672">
    <property type="entry name" value="HAMP"/>
    <property type="match status" value="1"/>
</dbReference>
<evidence type="ECO:0000256" key="6">
    <source>
        <dbReference type="ARBA" id="ARBA00022679"/>
    </source>
</evidence>
<dbReference type="FunFam" id="3.30.565.10:FF:000006">
    <property type="entry name" value="Sensor histidine kinase WalK"/>
    <property type="match status" value="1"/>
</dbReference>
<dbReference type="OrthoDB" id="9813151at2"/>
<dbReference type="Gene3D" id="1.10.287.130">
    <property type="match status" value="1"/>
</dbReference>
<dbReference type="Gene3D" id="3.30.565.10">
    <property type="entry name" value="Histidine kinase-like ATPase, C-terminal domain"/>
    <property type="match status" value="1"/>
</dbReference>
<dbReference type="GO" id="GO:0005524">
    <property type="term" value="F:ATP binding"/>
    <property type="evidence" value="ECO:0007669"/>
    <property type="project" value="UniProtKB-KW"/>
</dbReference>
<evidence type="ECO:0000256" key="4">
    <source>
        <dbReference type="ARBA" id="ARBA00022475"/>
    </source>
</evidence>
<keyword evidence="13 14" id="KW-0472">Membrane</keyword>
<feature type="transmembrane region" description="Helical" evidence="14">
    <location>
        <begin position="170"/>
        <end position="191"/>
    </location>
</feature>
<dbReference type="EC" id="2.7.13.3" evidence="3"/>
<evidence type="ECO:0000256" key="13">
    <source>
        <dbReference type="ARBA" id="ARBA00023136"/>
    </source>
</evidence>
<dbReference type="PROSITE" id="PS50885">
    <property type="entry name" value="HAMP"/>
    <property type="match status" value="1"/>
</dbReference>
<evidence type="ECO:0000256" key="1">
    <source>
        <dbReference type="ARBA" id="ARBA00000085"/>
    </source>
</evidence>
<dbReference type="Proteomes" id="UP000321606">
    <property type="component" value="Chromosome"/>
</dbReference>
<dbReference type="InterPro" id="IPR003661">
    <property type="entry name" value="HisK_dim/P_dom"/>
</dbReference>
<accession>A0A510J8N4</accession>
<dbReference type="STRING" id="714315.GCA_000516535_00452"/>
<dbReference type="KEGG" id="lgo:JCM16774_0449"/>
<evidence type="ECO:0000256" key="14">
    <source>
        <dbReference type="SAM" id="Phobius"/>
    </source>
</evidence>
<evidence type="ECO:0000259" key="16">
    <source>
        <dbReference type="PROSITE" id="PS50885"/>
    </source>
</evidence>
<evidence type="ECO:0000313" key="17">
    <source>
        <dbReference type="EMBL" id="BBM35524.1"/>
    </source>
</evidence>
<evidence type="ECO:0000259" key="15">
    <source>
        <dbReference type="PROSITE" id="PS50109"/>
    </source>
</evidence>
<sequence>MTKAAKIRKNTIGNEKKSSGKLSIKMRIAFWYTGLIIGITALFIITMLNIGSLNVRNAVHNRLKKTVEKSFERIDFIDGEIVLDNNLDTSAGDIFISVYDKNGDFIYGDLYLDLETGSSFKENNKVKTVKQGNLKWYVYEIKRNFEGYGDLWIRGVTPISQPEKSAEMTIFIFLALFPFLIIISASGGYIITKKAFKPIEDITKTAEKINKGNDLSERINIGNGKDEIFTLANTFDEMFDRLQGSFDREVQFTSDVSHELRTPISVISTQSEYGLKYLDINEETKEIFQSILEETKKMSGLVSNLLMLARMDKGYQKLNVENTNLSETAEIAIETQRPNAEKRNITIKSNISGNVYADIDESMIMRVFINLLSNAVFYGKDGGNVSVDLFAKEDKVICKITDDGIGISEEHIDKIWDRFYRADFSRTGDNSGLGLSMVKGIIEVHKGKIQVQSELNKGTVFTFELPVVFSSGNGGSMYNEK</sequence>
<name>A0A510J8N4_9FUSO</name>
<dbReference type="CDD" id="cd06225">
    <property type="entry name" value="HAMP"/>
    <property type="match status" value="1"/>
</dbReference>
<dbReference type="SMART" id="SM00304">
    <property type="entry name" value="HAMP"/>
    <property type="match status" value="1"/>
</dbReference>
<keyword evidence="10" id="KW-0067">ATP-binding</keyword>
<keyword evidence="12" id="KW-0902">Two-component regulatory system</keyword>
<evidence type="ECO:0000256" key="10">
    <source>
        <dbReference type="ARBA" id="ARBA00022840"/>
    </source>
</evidence>
<keyword evidence="5" id="KW-0597">Phosphoprotein</keyword>
<evidence type="ECO:0000256" key="3">
    <source>
        <dbReference type="ARBA" id="ARBA00012438"/>
    </source>
</evidence>
<dbReference type="RefSeq" id="WP_051411724.1">
    <property type="nucleotide sequence ID" value="NZ_AP019822.1"/>
</dbReference>
<dbReference type="GO" id="GO:0000155">
    <property type="term" value="F:phosphorelay sensor kinase activity"/>
    <property type="evidence" value="ECO:0007669"/>
    <property type="project" value="InterPro"/>
</dbReference>
<reference evidence="17 18" key="1">
    <citation type="submission" date="2019-07" db="EMBL/GenBank/DDBJ databases">
        <title>Complete Genome Sequence of Leptotrichia goodfellowii Strain JCM 16774.</title>
        <authorList>
            <person name="Watanabe S."/>
            <person name="Cui L."/>
        </authorList>
    </citation>
    <scope>NUCLEOTIDE SEQUENCE [LARGE SCALE GENOMIC DNA]</scope>
    <source>
        <strain evidence="17 18">JCM16774</strain>
    </source>
</reference>
<evidence type="ECO:0000256" key="2">
    <source>
        <dbReference type="ARBA" id="ARBA00004651"/>
    </source>
</evidence>
<dbReference type="SUPFAM" id="SSF47384">
    <property type="entry name" value="Homodimeric domain of signal transducing histidine kinase"/>
    <property type="match status" value="1"/>
</dbReference>
<dbReference type="PROSITE" id="PS50109">
    <property type="entry name" value="HIS_KIN"/>
    <property type="match status" value="1"/>
</dbReference>
<evidence type="ECO:0000256" key="7">
    <source>
        <dbReference type="ARBA" id="ARBA00022692"/>
    </source>
</evidence>
<keyword evidence="9 17" id="KW-0418">Kinase</keyword>
<dbReference type="CDD" id="cd00075">
    <property type="entry name" value="HATPase"/>
    <property type="match status" value="1"/>
</dbReference>
<keyword evidence="4" id="KW-1003">Cell membrane</keyword>
<keyword evidence="11 14" id="KW-1133">Transmembrane helix</keyword>
<dbReference type="FunFam" id="1.10.287.130:FF:000001">
    <property type="entry name" value="Two-component sensor histidine kinase"/>
    <property type="match status" value="1"/>
</dbReference>
<dbReference type="PANTHER" id="PTHR45528:SF1">
    <property type="entry name" value="SENSOR HISTIDINE KINASE CPXA"/>
    <property type="match status" value="1"/>
</dbReference>
<dbReference type="InterPro" id="IPR003660">
    <property type="entry name" value="HAMP_dom"/>
</dbReference>
<evidence type="ECO:0000256" key="9">
    <source>
        <dbReference type="ARBA" id="ARBA00022777"/>
    </source>
</evidence>
<dbReference type="Pfam" id="PF00512">
    <property type="entry name" value="HisKA"/>
    <property type="match status" value="1"/>
</dbReference>
<feature type="domain" description="Histidine kinase" evidence="15">
    <location>
        <begin position="255"/>
        <end position="469"/>
    </location>
</feature>
<feature type="domain" description="HAMP" evidence="16">
    <location>
        <begin position="193"/>
        <end position="247"/>
    </location>
</feature>
<protein>
    <recommendedName>
        <fullName evidence="3">histidine kinase</fullName>
        <ecNumber evidence="3">2.7.13.3</ecNumber>
    </recommendedName>
</protein>
<dbReference type="Pfam" id="PF02518">
    <property type="entry name" value="HATPase_c"/>
    <property type="match status" value="1"/>
</dbReference>
<keyword evidence="6" id="KW-0808">Transferase</keyword>
<dbReference type="GO" id="GO:0005886">
    <property type="term" value="C:plasma membrane"/>
    <property type="evidence" value="ECO:0007669"/>
    <property type="project" value="UniProtKB-SubCell"/>
</dbReference>
<dbReference type="InterPro" id="IPR003594">
    <property type="entry name" value="HATPase_dom"/>
</dbReference>
<dbReference type="InterPro" id="IPR005467">
    <property type="entry name" value="His_kinase_dom"/>
</dbReference>
<evidence type="ECO:0000256" key="5">
    <source>
        <dbReference type="ARBA" id="ARBA00022553"/>
    </source>
</evidence>
<dbReference type="InterPro" id="IPR050398">
    <property type="entry name" value="HssS/ArlS-like"/>
</dbReference>
<dbReference type="InterPro" id="IPR004358">
    <property type="entry name" value="Sig_transdc_His_kin-like_C"/>
</dbReference>
<dbReference type="SUPFAM" id="SSF55874">
    <property type="entry name" value="ATPase domain of HSP90 chaperone/DNA topoisomerase II/histidine kinase"/>
    <property type="match status" value="1"/>
</dbReference>
<dbReference type="AlphaFoldDB" id="A0A510J8N4"/>
<evidence type="ECO:0000256" key="11">
    <source>
        <dbReference type="ARBA" id="ARBA00022989"/>
    </source>
</evidence>
<comment type="catalytic activity">
    <reaction evidence="1">
        <text>ATP + protein L-histidine = ADP + protein N-phospho-L-histidine.</text>
        <dbReference type="EC" id="2.7.13.3"/>
    </reaction>
</comment>
<dbReference type="SMART" id="SM00388">
    <property type="entry name" value="HisKA"/>
    <property type="match status" value="1"/>
</dbReference>
<evidence type="ECO:0000313" key="18">
    <source>
        <dbReference type="Proteomes" id="UP000321606"/>
    </source>
</evidence>
<dbReference type="SUPFAM" id="SSF158472">
    <property type="entry name" value="HAMP domain-like"/>
    <property type="match status" value="1"/>
</dbReference>
<dbReference type="CDD" id="cd00082">
    <property type="entry name" value="HisKA"/>
    <property type="match status" value="1"/>
</dbReference>
<dbReference type="Gene3D" id="6.10.340.10">
    <property type="match status" value="1"/>
</dbReference>
<organism evidence="17 18">
    <name type="scientific">Pseudoleptotrichia goodfellowii</name>
    <dbReference type="NCBI Taxonomy" id="157692"/>
    <lineage>
        <taxon>Bacteria</taxon>
        <taxon>Fusobacteriati</taxon>
        <taxon>Fusobacteriota</taxon>
        <taxon>Fusobacteriia</taxon>
        <taxon>Fusobacteriales</taxon>
        <taxon>Leptotrichiaceae</taxon>
        <taxon>Pseudoleptotrichia</taxon>
    </lineage>
</organism>